<evidence type="ECO:0000256" key="2">
    <source>
        <dbReference type="SAM" id="Phobius"/>
    </source>
</evidence>
<keyword evidence="2" id="KW-1133">Transmembrane helix</keyword>
<evidence type="ECO:0000313" key="3">
    <source>
        <dbReference type="EMBL" id="MDT3329196.1"/>
    </source>
</evidence>
<keyword evidence="2" id="KW-0472">Membrane</keyword>
<dbReference type="Proteomes" id="UP001262835">
    <property type="component" value="Unassembled WGS sequence"/>
</dbReference>
<accession>A0ABU3GET3</accession>
<evidence type="ECO:0000313" key="4">
    <source>
        <dbReference type="Proteomes" id="UP001262835"/>
    </source>
</evidence>
<name>A0ABU3GET3_9MICO</name>
<evidence type="ECO:0000256" key="1">
    <source>
        <dbReference type="SAM" id="MobiDB-lite"/>
    </source>
</evidence>
<feature type="transmembrane region" description="Helical" evidence="2">
    <location>
        <begin position="113"/>
        <end position="134"/>
    </location>
</feature>
<proteinExistence type="predicted"/>
<organism evidence="3 4">
    <name type="scientific">Microbacterium aquilitoris</name>
    <dbReference type="NCBI Taxonomy" id="3067307"/>
    <lineage>
        <taxon>Bacteria</taxon>
        <taxon>Bacillati</taxon>
        <taxon>Actinomycetota</taxon>
        <taxon>Actinomycetes</taxon>
        <taxon>Micrococcales</taxon>
        <taxon>Microbacteriaceae</taxon>
        <taxon>Microbacterium</taxon>
    </lineage>
</organism>
<reference evidence="3 4" key="1">
    <citation type="submission" date="2023-08" db="EMBL/GenBank/DDBJ databases">
        <title>Microbacterium aquilitoris sp. nov. and Microbacterium gwkjibeachense sp. nov., isolated from beach.</title>
        <authorList>
            <person name="Lee S.D."/>
            <person name="Yang H."/>
            <person name="Kim I."/>
        </authorList>
    </citation>
    <scope>NUCLEOTIDE SEQUENCE [LARGE SCALE GENOMIC DNA]</scope>
    <source>
        <strain evidence="3 4">KSW-18</strain>
    </source>
</reference>
<feature type="compositionally biased region" description="Pro residues" evidence="1">
    <location>
        <begin position="1"/>
        <end position="23"/>
    </location>
</feature>
<feature type="region of interest" description="Disordered" evidence="1">
    <location>
        <begin position="1"/>
        <end position="33"/>
    </location>
</feature>
<feature type="transmembrane region" description="Helical" evidence="2">
    <location>
        <begin position="44"/>
        <end position="65"/>
    </location>
</feature>
<dbReference type="RefSeq" id="WP_116227647.1">
    <property type="nucleotide sequence ID" value="NZ_JAUZVT010000001.1"/>
</dbReference>
<keyword evidence="4" id="KW-1185">Reference proteome</keyword>
<keyword evidence="2" id="KW-0812">Transmembrane</keyword>
<comment type="caution">
    <text evidence="3">The sequence shown here is derived from an EMBL/GenBank/DDBJ whole genome shotgun (WGS) entry which is preliminary data.</text>
</comment>
<dbReference type="EMBL" id="JAUZVT010000001">
    <property type="protein sequence ID" value="MDT3329196.1"/>
    <property type="molecule type" value="Genomic_DNA"/>
</dbReference>
<sequence length="143" mass="14561">MTDPVPPDAHQPPQYSPQYPPQGQPSYPYGTPPPAGGAGSGRGFAIAALLVAAAPVLLGGLWPAITIQLYRSVYDPQLYGIVNAVFSLFTCALAVVALILGFIAVRRDAGARLLGGIAIGLAAATLVGTVLGFLSSTVGGQFL</sequence>
<feature type="transmembrane region" description="Helical" evidence="2">
    <location>
        <begin position="77"/>
        <end position="101"/>
    </location>
</feature>
<protein>
    <recommendedName>
        <fullName evidence="5">DUF4190 domain-containing protein</fullName>
    </recommendedName>
</protein>
<evidence type="ECO:0008006" key="5">
    <source>
        <dbReference type="Google" id="ProtNLM"/>
    </source>
</evidence>
<gene>
    <name evidence="3" type="ORF">Q9S78_00805</name>
</gene>